<evidence type="ECO:0000256" key="3">
    <source>
        <dbReference type="ARBA" id="ARBA00016236"/>
    </source>
</evidence>
<evidence type="ECO:0000313" key="14">
    <source>
        <dbReference type="Proteomes" id="UP000255523"/>
    </source>
</evidence>
<dbReference type="GO" id="GO:0071555">
    <property type="term" value="P:cell wall organization"/>
    <property type="evidence" value="ECO:0007669"/>
    <property type="project" value="UniProtKB-KW"/>
</dbReference>
<evidence type="ECO:0000256" key="7">
    <source>
        <dbReference type="ARBA" id="ARBA00022984"/>
    </source>
</evidence>
<keyword evidence="8 13" id="KW-0012">Acyltransferase</keyword>
<dbReference type="SUPFAM" id="SSF55729">
    <property type="entry name" value="Acyl-CoA N-acyltransferases (Nat)"/>
    <property type="match status" value="2"/>
</dbReference>
<dbReference type="Gene3D" id="3.40.630.30">
    <property type="match status" value="2"/>
</dbReference>
<dbReference type="Pfam" id="PF02388">
    <property type="entry name" value="FemAB"/>
    <property type="match status" value="1"/>
</dbReference>
<evidence type="ECO:0000256" key="6">
    <source>
        <dbReference type="ARBA" id="ARBA00022960"/>
    </source>
</evidence>
<evidence type="ECO:0000256" key="11">
    <source>
        <dbReference type="ARBA" id="ARBA00032233"/>
    </source>
</evidence>
<dbReference type="InterPro" id="IPR010978">
    <property type="entry name" value="tRNA-bd_arm"/>
</dbReference>
<evidence type="ECO:0000256" key="4">
    <source>
        <dbReference type="ARBA" id="ARBA00022490"/>
    </source>
</evidence>
<evidence type="ECO:0000256" key="1">
    <source>
        <dbReference type="ARBA" id="ARBA00009943"/>
    </source>
</evidence>
<evidence type="ECO:0000256" key="2">
    <source>
        <dbReference type="ARBA" id="ARBA00012466"/>
    </source>
</evidence>
<proteinExistence type="inferred from homology"/>
<keyword evidence="7" id="KW-0573">Peptidoglycan synthesis</keyword>
<dbReference type="GO" id="GO:0016755">
    <property type="term" value="F:aminoacyltransferase activity"/>
    <property type="evidence" value="ECO:0007669"/>
    <property type="project" value="InterPro"/>
</dbReference>
<keyword evidence="6" id="KW-0133">Cell shape</keyword>
<dbReference type="AlphaFoldDB" id="A0A380LM88"/>
<dbReference type="InterPro" id="IPR050644">
    <property type="entry name" value="PG_Glycine_Bridge_Synth"/>
</dbReference>
<evidence type="ECO:0000256" key="8">
    <source>
        <dbReference type="ARBA" id="ARBA00023315"/>
    </source>
</evidence>
<keyword evidence="5 13" id="KW-0808">Transferase</keyword>
<dbReference type="InterPro" id="IPR003447">
    <property type="entry name" value="FEMABX"/>
</dbReference>
<evidence type="ECO:0000256" key="10">
    <source>
        <dbReference type="ARBA" id="ARBA00030706"/>
    </source>
</evidence>
<evidence type="ECO:0000313" key="13">
    <source>
        <dbReference type="EMBL" id="SUO05014.1"/>
    </source>
</evidence>
<accession>A0A380LM88</accession>
<sequence>MKLKQINTDIYEAWIEQFENRNFLQSSYEGEKMKKDGWDVRYLAGMEENTIQVCAMVAIKPLMKLFHYAYIPRGPFYTNKENLKEYYGLLQSYLKKEKCVYLETDPYVPLRQRDENGQIVEGGWNHQDVVDLYQEMGFTHFPLTQGYDMTRQCRWMSVLHLEGQTKEQVFKAFPSKTRQNIKNALKYNIKVRKLEKDELSILHDLVSMTGERRHFSSLSLEYYQEQYEYFKDKAQAYYAYLDIDAYVENIQQSMDKEKQVIEQAQQRLQENPHSKNSQNRLHTATLHLESLYKRQEEAALLQKEHGHELGLAAAMYIFYGKEVVYLMSGSNDAYKKFKAPYALQWTMIQKAIEQGYTDYNFYGISGLFEPDQEGYGVFDFKRGFNAVVVELIGNFILPLHTMLFNVYKKKNHLDI</sequence>
<dbReference type="Gene3D" id="1.20.58.90">
    <property type="match status" value="1"/>
</dbReference>
<dbReference type="PANTHER" id="PTHR36174">
    <property type="entry name" value="LIPID II:GLYCINE GLYCYLTRANSFERASE"/>
    <property type="match status" value="1"/>
</dbReference>
<dbReference type="GO" id="GO:0008360">
    <property type="term" value="P:regulation of cell shape"/>
    <property type="evidence" value="ECO:0007669"/>
    <property type="project" value="UniProtKB-KW"/>
</dbReference>
<dbReference type="PANTHER" id="PTHR36174:SF2">
    <property type="entry name" value="AMINOACYLTRANSFERASE FEMA"/>
    <property type="match status" value="1"/>
</dbReference>
<dbReference type="GO" id="GO:0000166">
    <property type="term" value="F:nucleotide binding"/>
    <property type="evidence" value="ECO:0007669"/>
    <property type="project" value="InterPro"/>
</dbReference>
<dbReference type="SUPFAM" id="SSF46589">
    <property type="entry name" value="tRNA-binding arm"/>
    <property type="match status" value="1"/>
</dbReference>
<dbReference type="GeneID" id="77462881"/>
<reference evidence="13 14" key="1">
    <citation type="submission" date="2018-06" db="EMBL/GenBank/DDBJ databases">
        <authorList>
            <consortium name="Pathogen Informatics"/>
            <person name="Doyle S."/>
        </authorList>
    </citation>
    <scope>NUCLEOTIDE SEQUENCE [LARGE SCALE GENOMIC DNA]</scope>
    <source>
        <strain evidence="13 14">NCTC11087</strain>
    </source>
</reference>
<evidence type="ECO:0000256" key="5">
    <source>
        <dbReference type="ARBA" id="ARBA00022679"/>
    </source>
</evidence>
<keyword evidence="9" id="KW-0961">Cell wall biogenesis/degradation</keyword>
<comment type="similarity">
    <text evidence="1">Belongs to the FemABX family.</text>
</comment>
<gene>
    <name evidence="13" type="primary">fibB_3</name>
    <name evidence="13" type="ORF">NCTC11087_01947</name>
</gene>
<evidence type="ECO:0000256" key="9">
    <source>
        <dbReference type="ARBA" id="ARBA00023316"/>
    </source>
</evidence>
<keyword evidence="4" id="KW-0963">Cytoplasm</keyword>
<dbReference type="RefSeq" id="WP_022790619.1">
    <property type="nucleotide sequence ID" value="NZ_UHFX01000003.1"/>
</dbReference>
<organism evidence="13 14">
    <name type="scientific">Faecalicoccus pleomorphus</name>
    <dbReference type="NCBI Taxonomy" id="1323"/>
    <lineage>
        <taxon>Bacteria</taxon>
        <taxon>Bacillati</taxon>
        <taxon>Bacillota</taxon>
        <taxon>Erysipelotrichia</taxon>
        <taxon>Erysipelotrichales</taxon>
        <taxon>Erysipelotrichaceae</taxon>
        <taxon>Faecalicoccus</taxon>
    </lineage>
</organism>
<dbReference type="OrthoDB" id="9785911at2"/>
<protein>
    <recommendedName>
        <fullName evidence="3">Aminoacyltransferase FemA</fullName>
        <ecNumber evidence="2">2.3.2.17</ecNumber>
    </recommendedName>
    <alternativeName>
        <fullName evidence="11">Factor essential for expression of methicillin resistance A</fullName>
    </alternativeName>
    <alternativeName>
        <fullName evidence="10">N-acetylmuramoyl-L-alanyl-D-glutamyl-L-lysyl-(N6-glycyl)-D-alanyl-D-alanine-diphosphoundecaprenyl-N-acetylglucosamine:glycine glycyltransferase</fullName>
    </alternativeName>
</protein>
<dbReference type="Proteomes" id="UP000255523">
    <property type="component" value="Unassembled WGS sequence"/>
</dbReference>
<keyword evidence="14" id="KW-1185">Reference proteome</keyword>
<dbReference type="EMBL" id="UHFX01000003">
    <property type="protein sequence ID" value="SUO05014.1"/>
    <property type="molecule type" value="Genomic_DNA"/>
</dbReference>
<dbReference type="EC" id="2.3.2.17" evidence="2"/>
<evidence type="ECO:0000256" key="12">
    <source>
        <dbReference type="ARBA" id="ARBA00047483"/>
    </source>
</evidence>
<dbReference type="InterPro" id="IPR016181">
    <property type="entry name" value="Acyl_CoA_acyltransferase"/>
</dbReference>
<dbReference type="PROSITE" id="PS51191">
    <property type="entry name" value="FEMABX"/>
    <property type="match status" value="1"/>
</dbReference>
<dbReference type="GO" id="GO:0009252">
    <property type="term" value="P:peptidoglycan biosynthetic process"/>
    <property type="evidence" value="ECO:0007669"/>
    <property type="project" value="UniProtKB-KW"/>
</dbReference>
<name>A0A380LM88_9FIRM</name>
<comment type="catalytic activity">
    <reaction evidence="12">
        <text>beta-D-GlcNAc-(1-&gt;4)-Mur2Ac(oyl-L-Ala-D-isoglutaminyl-L-Lys-(N(6)-Gly)-D-Ala-D-Ala)-di-trans,octa-cis-undecaprenyl diphosphate + 2 glycyl-tRNA(Gly) = MurNAc-L-Ala-D-isoglutaminyl-L-Lys-(N(6)-tri-Gly)-D-Ala-D-Ala-diphospho-di-trans,octa-cis-undecaprenyl-GlcNAc + 2 tRNA(Gly) + 2 H(+)</text>
        <dbReference type="Rhea" id="RHEA:30439"/>
        <dbReference type="Rhea" id="RHEA-COMP:9664"/>
        <dbReference type="Rhea" id="RHEA-COMP:9683"/>
        <dbReference type="ChEBI" id="CHEBI:15378"/>
        <dbReference type="ChEBI" id="CHEBI:62234"/>
        <dbReference type="ChEBI" id="CHEBI:62235"/>
        <dbReference type="ChEBI" id="CHEBI:78442"/>
        <dbReference type="ChEBI" id="CHEBI:78522"/>
        <dbReference type="EC" id="2.3.2.17"/>
    </reaction>
</comment>